<dbReference type="InterPro" id="IPR003695">
    <property type="entry name" value="Ppx_GppA_N"/>
</dbReference>
<dbReference type="PANTHER" id="PTHR30005">
    <property type="entry name" value="EXOPOLYPHOSPHATASE"/>
    <property type="match status" value="1"/>
</dbReference>
<dbReference type="InterPro" id="IPR030673">
    <property type="entry name" value="PyroPPase_GppA_Ppx"/>
</dbReference>
<dbReference type="EMBL" id="JANURM010000001">
    <property type="protein sequence ID" value="MDL0087946.1"/>
    <property type="molecule type" value="Genomic_DNA"/>
</dbReference>
<evidence type="ECO:0000313" key="5">
    <source>
        <dbReference type="Proteomes" id="UP001173801"/>
    </source>
</evidence>
<feature type="domain" description="Ppx/GppA phosphatase N-terminal" evidence="2">
    <location>
        <begin position="19"/>
        <end position="298"/>
    </location>
</feature>
<proteinExistence type="predicted"/>
<comment type="caution">
    <text evidence="4">The sequence shown here is derived from an EMBL/GenBank/DDBJ whole genome shotgun (WGS) entry which is preliminary data.</text>
</comment>
<dbReference type="Pfam" id="PF21447">
    <property type="entry name" value="Ppx-GppA_III"/>
    <property type="match status" value="1"/>
</dbReference>
<dbReference type="PIRSF" id="PIRSF001267">
    <property type="entry name" value="Pyrophosphatase_GppA_Ppx"/>
    <property type="match status" value="1"/>
</dbReference>
<dbReference type="CDD" id="cd24052">
    <property type="entry name" value="ASKHA_NBD_HpPPX-GppA-like"/>
    <property type="match status" value="1"/>
</dbReference>
<evidence type="ECO:0000256" key="1">
    <source>
        <dbReference type="ARBA" id="ARBA00022801"/>
    </source>
</evidence>
<dbReference type="InterPro" id="IPR048950">
    <property type="entry name" value="Ppx_GppA_C"/>
</dbReference>
<gene>
    <name evidence="4" type="ORF">NYG85_00965</name>
</gene>
<dbReference type="RefSeq" id="WP_284936708.1">
    <property type="nucleotide sequence ID" value="NZ_JANURM010000001.1"/>
</dbReference>
<accession>A0ABT7HLW2</accession>
<evidence type="ECO:0000259" key="2">
    <source>
        <dbReference type="Pfam" id="PF02541"/>
    </source>
</evidence>
<keyword evidence="1" id="KW-0378">Hydrolase</keyword>
<dbReference type="SUPFAM" id="SSF53067">
    <property type="entry name" value="Actin-like ATPase domain"/>
    <property type="match status" value="2"/>
</dbReference>
<keyword evidence="5" id="KW-1185">Reference proteome</keyword>
<dbReference type="Pfam" id="PF02541">
    <property type="entry name" value="Ppx-GppA"/>
    <property type="match status" value="1"/>
</dbReference>
<reference evidence="4" key="2">
    <citation type="journal article" date="2023" name="Microorganisms">
        <title>Isolation and Genomic Characteristics of Cat-Borne Campylobacter felis sp. nov. and Sheep-Borne Campylobacter ovis sp. nov.</title>
        <authorList>
            <person name="Wang H."/>
            <person name="Li Y."/>
            <person name="Gu Y."/>
            <person name="Zhou G."/>
            <person name="Chen X."/>
            <person name="Zhang X."/>
            <person name="Shao Z."/>
            <person name="Zhang J."/>
            <person name="Zhang M."/>
        </authorList>
    </citation>
    <scope>NUCLEOTIDE SEQUENCE</scope>
    <source>
        <strain evidence="4">PS10</strain>
    </source>
</reference>
<evidence type="ECO:0000313" key="4">
    <source>
        <dbReference type="EMBL" id="MDL0087946.1"/>
    </source>
</evidence>
<dbReference type="PANTHER" id="PTHR30005:SF0">
    <property type="entry name" value="RETROGRADE REGULATION PROTEIN 2"/>
    <property type="match status" value="1"/>
</dbReference>
<dbReference type="Gene3D" id="3.30.420.40">
    <property type="match status" value="1"/>
</dbReference>
<organism evidence="4 5">
    <name type="scientific">Campylobacter gastrosuis</name>
    <dbReference type="NCBI Taxonomy" id="2974576"/>
    <lineage>
        <taxon>Bacteria</taxon>
        <taxon>Pseudomonadati</taxon>
        <taxon>Campylobacterota</taxon>
        <taxon>Epsilonproteobacteria</taxon>
        <taxon>Campylobacterales</taxon>
        <taxon>Campylobacteraceae</taxon>
        <taxon>Campylobacter</taxon>
    </lineage>
</organism>
<dbReference type="InterPro" id="IPR050273">
    <property type="entry name" value="GppA/Ppx_hydrolase"/>
</dbReference>
<evidence type="ECO:0000259" key="3">
    <source>
        <dbReference type="Pfam" id="PF21447"/>
    </source>
</evidence>
<protein>
    <submittedName>
        <fullName evidence="4">Ppx/GppA family phosphatase</fullName>
    </submittedName>
</protein>
<sequence length="483" mass="54120">MAKRTAVIDIGSNSMRMVIFERTSRFAFFTLSEYKMRVRLGEGGYESGGKISQNAMQRAFLALREFSIIAKSYKCTKIFCVGTSALRDAPNSGDFISLVRSELGINLRVIDGKSEANYGAVAAKNLLCVPKQSVTIDIGGGSSELGLIKNGVVTDTISLDIGTVRLKELFFDNKKTQKVQNFIKETIKQIPSHFKCENVIAIGGSLRAISSAIMKKTLYPMPTLHGFCYKFDEQVKFIDDIAKAKIDDLENFFIKKDRFDTIREGALIFLGLCKFLGAKQIFTSGVGVREGVFLSDFLRPSLKFPANFNPSLKSLQDRFVLISNKNVAKNVRAIFHALKPLHALDDGYLYALDVASRVHNAGQDIGFYNDHINSAYIVQNALNFGFTHEQKALISAIISTNGKKVIYDYERFKRLLPKQSVVRWLSFMLALARLLDINNNKLALKFQLEGQILRIFGAKELFMAKEEIKKLIPPENFAISFES</sequence>
<dbReference type="Proteomes" id="UP001173801">
    <property type="component" value="Unassembled WGS sequence"/>
</dbReference>
<dbReference type="InterPro" id="IPR043129">
    <property type="entry name" value="ATPase_NBD"/>
</dbReference>
<name>A0ABT7HLW2_9BACT</name>
<dbReference type="SUPFAM" id="SSF109604">
    <property type="entry name" value="HD-domain/PDEase-like"/>
    <property type="match status" value="1"/>
</dbReference>
<reference evidence="4" key="1">
    <citation type="submission" date="2022-08" db="EMBL/GenBank/DDBJ databases">
        <authorList>
            <person name="Wang H."/>
        </authorList>
    </citation>
    <scope>NUCLEOTIDE SEQUENCE</scope>
    <source>
        <strain evidence="4">PS10</strain>
    </source>
</reference>
<feature type="domain" description="Ppx/GppA phosphatase C-terminal" evidence="3">
    <location>
        <begin position="324"/>
        <end position="441"/>
    </location>
</feature>
<dbReference type="Gene3D" id="1.10.3210.10">
    <property type="entry name" value="Hypothetical protein af1432"/>
    <property type="match status" value="1"/>
</dbReference>
<dbReference type="Gene3D" id="3.30.420.150">
    <property type="entry name" value="Exopolyphosphatase. Domain 2"/>
    <property type="match status" value="1"/>
</dbReference>